<feature type="transmembrane region" description="Helical" evidence="2">
    <location>
        <begin position="331"/>
        <end position="351"/>
    </location>
</feature>
<dbReference type="PANTHER" id="PTHR42941">
    <property type="entry name" value="SLL1037 PROTEIN"/>
    <property type="match status" value="1"/>
</dbReference>
<evidence type="ECO:0000313" key="3">
    <source>
        <dbReference type="EMBL" id="MDS3861584.1"/>
    </source>
</evidence>
<keyword evidence="2" id="KW-0472">Membrane</keyword>
<reference evidence="4" key="1">
    <citation type="submission" date="2023-07" db="EMBL/GenBank/DDBJ databases">
        <authorList>
            <person name="Luz R."/>
            <person name="Cordeiro R."/>
            <person name="Fonseca A."/>
            <person name="Goncalves V."/>
        </authorList>
    </citation>
    <scope>NUCLEOTIDE SEQUENCE [LARGE SCALE GENOMIC DNA]</scope>
    <source>
        <strain evidence="4">BACA0444</strain>
    </source>
</reference>
<proteinExistence type="predicted"/>
<dbReference type="Pfam" id="PF16868">
    <property type="entry name" value="NMT1_3"/>
    <property type="match status" value="1"/>
</dbReference>
<dbReference type="EMBL" id="JAVMIP010000014">
    <property type="protein sequence ID" value="MDS3861584.1"/>
    <property type="molecule type" value="Genomic_DNA"/>
</dbReference>
<evidence type="ECO:0000313" key="4">
    <source>
        <dbReference type="Proteomes" id="UP001268256"/>
    </source>
</evidence>
<dbReference type="PANTHER" id="PTHR42941:SF1">
    <property type="entry name" value="SLL1037 PROTEIN"/>
    <property type="match status" value="1"/>
</dbReference>
<organism evidence="3 4">
    <name type="scientific">Pseudocalidococcus azoricus BACA0444</name>
    <dbReference type="NCBI Taxonomy" id="2918990"/>
    <lineage>
        <taxon>Bacteria</taxon>
        <taxon>Bacillati</taxon>
        <taxon>Cyanobacteriota</taxon>
        <taxon>Cyanophyceae</taxon>
        <taxon>Acaryochloridales</taxon>
        <taxon>Thermosynechococcaceae</taxon>
        <taxon>Pseudocalidococcus</taxon>
        <taxon>Pseudocalidococcus azoricus</taxon>
    </lineage>
</organism>
<name>A0AAE4JZ07_9CYAN</name>
<keyword evidence="2" id="KW-0812">Transmembrane</keyword>
<dbReference type="Proteomes" id="UP001268256">
    <property type="component" value="Unassembled WGS sequence"/>
</dbReference>
<keyword evidence="2" id="KW-1133">Transmembrane helix</keyword>
<dbReference type="AlphaFoldDB" id="A0AAE4JZ07"/>
<dbReference type="InterPro" id="IPR011852">
    <property type="entry name" value="TRAP_TAXI"/>
</dbReference>
<evidence type="ECO:0000256" key="1">
    <source>
        <dbReference type="SAM" id="MobiDB-lite"/>
    </source>
</evidence>
<feature type="region of interest" description="Disordered" evidence="1">
    <location>
        <begin position="507"/>
        <end position="527"/>
    </location>
</feature>
<protein>
    <submittedName>
        <fullName evidence="3">TAXI family TRAP transporter solute-binding subunit</fullName>
    </submittedName>
</protein>
<keyword evidence="4" id="KW-1185">Reference proteome</keyword>
<gene>
    <name evidence="3" type="ORF">RIF25_12285</name>
</gene>
<dbReference type="SUPFAM" id="SSF53850">
    <property type="entry name" value="Periplasmic binding protein-like II"/>
    <property type="match status" value="1"/>
</dbReference>
<comment type="caution">
    <text evidence="3">The sequence shown here is derived from an EMBL/GenBank/DDBJ whole genome shotgun (WGS) entry which is preliminary data.</text>
</comment>
<accession>A0AAE4JZ07</accession>
<dbReference type="Gene3D" id="3.40.190.10">
    <property type="entry name" value="Periplasmic binding protein-like II"/>
    <property type="match status" value="2"/>
</dbReference>
<evidence type="ECO:0000256" key="2">
    <source>
        <dbReference type="SAM" id="Phobius"/>
    </source>
</evidence>
<sequence length="527" mass="58508">MVGQDWHWGGLGLAGSCLGLGLAWGLVGCGAGNSTVRLSSGRPDSFYHQLGEKITQVSQAEVGLNMEGLPSSGSTQNLARLQAHQVDFALTQLDVAVAAMEKRQIKAVAVLSQEPIHVITTTTSGVRKLADLQNRQVGIGPPGGGPSYTAKVIFANQNIQVQADESPLDQALAKLTKNQLAAVVYVGSVGGNLTLRQWFKTQAHLKLISMPPSLINYLSIREPDAYFPTRILQGSYSANPPIPPEDIATFSTSTVLATRADVSDQVVGWVTWAILDSAREFALFYPELQTGDATRLLQQGLFYVHPAASDVYKSGDPRSAWVRYWENNNDLQAGVMILVLSSVVGIVLQYWRYQRSQKVMAITTKRITELKQLLPDYPDQALQGIEELNQEQRLMFIDGKINAEAYDQAQHRTQRFSEQCQVLIQEKRNQAILKTLLLVDDWQATLQTMPEEALTKLKELRLSYRQMLIENQVNIQDYIELMELTLMSLTTFAPTYVSEYPLMGPLTHLEGDSRPSQTPSEVMNEDR</sequence>
<dbReference type="NCBIfam" id="TIGR02122">
    <property type="entry name" value="TRAP_TAXI"/>
    <property type="match status" value="1"/>
</dbReference>